<dbReference type="PANTHER" id="PTHR43586:SF21">
    <property type="entry name" value="PYRIDOXAL PHOSPHATE (PLP)-DEPENDENT ASPARTATE AMINOTRANSFERASE SUPERFAMILY"/>
    <property type="match status" value="1"/>
</dbReference>
<dbReference type="Gene3D" id="3.90.1150.10">
    <property type="entry name" value="Aspartate Aminotransferase, domain 1"/>
    <property type="match status" value="1"/>
</dbReference>
<dbReference type="Gene3D" id="3.40.640.10">
    <property type="entry name" value="Type I PLP-dependent aspartate aminotransferase-like (Major domain)"/>
    <property type="match status" value="1"/>
</dbReference>
<dbReference type="PANTHER" id="PTHR43586">
    <property type="entry name" value="CYSTEINE DESULFURASE"/>
    <property type="match status" value="1"/>
</dbReference>
<gene>
    <name evidence="2" type="ORF">HETSPECPRED_002498</name>
</gene>
<dbReference type="InterPro" id="IPR015421">
    <property type="entry name" value="PyrdxlP-dep_Trfase_major"/>
</dbReference>
<accession>A0A8H3F0T7</accession>
<dbReference type="Proteomes" id="UP000664521">
    <property type="component" value="Unassembled WGS sequence"/>
</dbReference>
<evidence type="ECO:0000259" key="1">
    <source>
        <dbReference type="Pfam" id="PF00266"/>
    </source>
</evidence>
<dbReference type="OrthoDB" id="420046at2759"/>
<keyword evidence="3" id="KW-1185">Reference proteome</keyword>
<proteinExistence type="predicted"/>
<evidence type="ECO:0000313" key="3">
    <source>
        <dbReference type="Proteomes" id="UP000664521"/>
    </source>
</evidence>
<dbReference type="SUPFAM" id="SSF53383">
    <property type="entry name" value="PLP-dependent transferases"/>
    <property type="match status" value="1"/>
</dbReference>
<comment type="caution">
    <text evidence="2">The sequence shown here is derived from an EMBL/GenBank/DDBJ whole genome shotgun (WGS) entry which is preliminary data.</text>
</comment>
<sequence length="435" mass="47469">MPSLTKDRLETFDVTEARKQFPALSTPQIYFDNAGGSQVLKPVIDSITSYLSGSNVQLGASYKVAREATRRYEEGYEAAARFVGAEMDEIVIGPSTTLLFANLAQTLHFPPDSELILSTLDHEANISPWIRLAHSQNLTIKWWSPSPSPSPSSSPTTTNPTLTTTSLLPLLSPLTALVACTHTSNILGTIHDIRALATSIHRTAPTALFCVDGVALAPHRAVNVKALGVDFYAWSWYKVYGPHLATLYASPRARSRMASLGHFFHRGEDLRTKIGLAAGSYELIGGVGEVVRWFEGGEGGKEGVFEGIARHEEGLQGVLLGYLNGRGDVRVLGEREPGRGARVPVVSFVVEGRGSRGVVEKIEERSAYACRWGHFYSKRLVDDVLGIEGRQGEEGEGVGKWEGEGVVRVSMVFYNTEEEIRGFVKVLDEVLAEQP</sequence>
<dbReference type="Pfam" id="PF00266">
    <property type="entry name" value="Aminotran_5"/>
    <property type="match status" value="1"/>
</dbReference>
<dbReference type="InterPro" id="IPR015422">
    <property type="entry name" value="PyrdxlP-dep_Trfase_small"/>
</dbReference>
<dbReference type="InterPro" id="IPR015424">
    <property type="entry name" value="PyrdxlP-dep_Trfase"/>
</dbReference>
<feature type="domain" description="Aminotransferase class V" evidence="1">
    <location>
        <begin position="29"/>
        <end position="421"/>
    </location>
</feature>
<name>A0A8H3F0T7_9LECA</name>
<dbReference type="EMBL" id="CAJPDS010000016">
    <property type="protein sequence ID" value="CAF9915468.1"/>
    <property type="molecule type" value="Genomic_DNA"/>
</dbReference>
<reference evidence="2" key="1">
    <citation type="submission" date="2021-03" db="EMBL/GenBank/DDBJ databases">
        <authorList>
            <person name="Tagirdzhanova G."/>
        </authorList>
    </citation>
    <scope>NUCLEOTIDE SEQUENCE</scope>
</reference>
<dbReference type="InterPro" id="IPR000192">
    <property type="entry name" value="Aminotrans_V_dom"/>
</dbReference>
<organism evidence="2 3">
    <name type="scientific">Heterodermia speciosa</name>
    <dbReference type="NCBI Taxonomy" id="116794"/>
    <lineage>
        <taxon>Eukaryota</taxon>
        <taxon>Fungi</taxon>
        <taxon>Dikarya</taxon>
        <taxon>Ascomycota</taxon>
        <taxon>Pezizomycotina</taxon>
        <taxon>Lecanoromycetes</taxon>
        <taxon>OSLEUM clade</taxon>
        <taxon>Lecanoromycetidae</taxon>
        <taxon>Caliciales</taxon>
        <taxon>Physciaceae</taxon>
        <taxon>Heterodermia</taxon>
    </lineage>
</organism>
<dbReference type="AlphaFoldDB" id="A0A8H3F0T7"/>
<evidence type="ECO:0000313" key="2">
    <source>
        <dbReference type="EMBL" id="CAF9915468.1"/>
    </source>
</evidence>
<protein>
    <recommendedName>
        <fullName evidence="1">Aminotransferase class V domain-containing protein</fullName>
    </recommendedName>
</protein>